<dbReference type="EMBL" id="CP073100">
    <property type="protein sequence ID" value="QUE51570.1"/>
    <property type="molecule type" value="Genomic_DNA"/>
</dbReference>
<gene>
    <name evidence="4" type="ORF">KBB96_01445</name>
</gene>
<feature type="compositionally biased region" description="Basic and acidic residues" evidence="2">
    <location>
        <begin position="198"/>
        <end position="222"/>
    </location>
</feature>
<feature type="compositionally biased region" description="Low complexity" evidence="2">
    <location>
        <begin position="223"/>
        <end position="232"/>
    </location>
</feature>
<keyword evidence="5" id="KW-1185">Reference proteome</keyword>
<evidence type="ECO:0008006" key="6">
    <source>
        <dbReference type="Google" id="ProtNLM"/>
    </source>
</evidence>
<dbReference type="Proteomes" id="UP000676169">
    <property type="component" value="Chromosome"/>
</dbReference>
<dbReference type="KEGG" id="lamb:KBB96_01445"/>
<sequence length="232" mass="25205">MRSLLLLLALALALPLAAAPAADGPSPAETKLRESLKATMLQLRTAEADKANLQAEKDANDAKVKELTAQVEKLTKQAAADQTTAKKQIEDLNGKVAAQEQLIGKFKEALEKWKDGYAKAAALATAKEAERVKLTDQNAVLRRKVEDQRAKNVALAKTANEILDRYAKFGVGEALSAREPFTGITRARIETLVQDYGDKIEDNRIKPEPAPKKGQPEKKAEAPKTAAEQANR</sequence>
<proteinExistence type="predicted"/>
<evidence type="ECO:0000256" key="3">
    <source>
        <dbReference type="SAM" id="SignalP"/>
    </source>
</evidence>
<feature type="signal peptide" evidence="3">
    <location>
        <begin position="1"/>
        <end position="21"/>
    </location>
</feature>
<evidence type="ECO:0000256" key="2">
    <source>
        <dbReference type="SAM" id="MobiDB-lite"/>
    </source>
</evidence>
<protein>
    <recommendedName>
        <fullName evidence="6">DNA repair protein</fullName>
    </recommendedName>
</protein>
<organism evidence="4 5">
    <name type="scientific">Luteolibacter ambystomatis</name>
    <dbReference type="NCBI Taxonomy" id="2824561"/>
    <lineage>
        <taxon>Bacteria</taxon>
        <taxon>Pseudomonadati</taxon>
        <taxon>Verrucomicrobiota</taxon>
        <taxon>Verrucomicrobiia</taxon>
        <taxon>Verrucomicrobiales</taxon>
        <taxon>Verrucomicrobiaceae</taxon>
        <taxon>Luteolibacter</taxon>
    </lineage>
</organism>
<reference evidence="4" key="1">
    <citation type="submission" date="2021-04" db="EMBL/GenBank/DDBJ databases">
        <title>Luteolibacter sp. 32A isolated from the skin of an Anderson's salamander (Ambystoma andersonii).</title>
        <authorList>
            <person name="Spergser J."/>
            <person name="Busse H.-J."/>
        </authorList>
    </citation>
    <scope>NUCLEOTIDE SEQUENCE</scope>
    <source>
        <strain evidence="4">32A</strain>
    </source>
</reference>
<feature type="chain" id="PRO_5037193991" description="DNA repair protein" evidence="3">
    <location>
        <begin position="22"/>
        <end position="232"/>
    </location>
</feature>
<keyword evidence="3" id="KW-0732">Signal</keyword>
<keyword evidence="1" id="KW-0175">Coiled coil</keyword>
<accession>A0A975J045</accession>
<dbReference type="AlphaFoldDB" id="A0A975J045"/>
<dbReference type="RefSeq" id="WP_211631709.1">
    <property type="nucleotide sequence ID" value="NZ_CP073100.1"/>
</dbReference>
<evidence type="ECO:0000256" key="1">
    <source>
        <dbReference type="SAM" id="Coils"/>
    </source>
</evidence>
<feature type="coiled-coil region" evidence="1">
    <location>
        <begin position="36"/>
        <end position="84"/>
    </location>
</feature>
<evidence type="ECO:0000313" key="4">
    <source>
        <dbReference type="EMBL" id="QUE51570.1"/>
    </source>
</evidence>
<evidence type="ECO:0000313" key="5">
    <source>
        <dbReference type="Proteomes" id="UP000676169"/>
    </source>
</evidence>
<name>A0A975J045_9BACT</name>
<feature type="region of interest" description="Disordered" evidence="2">
    <location>
        <begin position="198"/>
        <end position="232"/>
    </location>
</feature>